<dbReference type="PANTHER" id="PTHR40599">
    <property type="entry name" value="[CITRATE [PRO-3S]-LYASE] LIGASE"/>
    <property type="match status" value="1"/>
</dbReference>
<dbReference type="SMART" id="SM00764">
    <property type="entry name" value="Citrate_ly_lig"/>
    <property type="match status" value="1"/>
</dbReference>
<comment type="function">
    <text evidence="3">Acetylation of prosthetic group (2-(5''-phosphoribosyl)-3'-dephosphocoenzyme-A) of the gamma subunit of citrate lyase.</text>
</comment>
<evidence type="ECO:0000256" key="1">
    <source>
        <dbReference type="ARBA" id="ARBA00022741"/>
    </source>
</evidence>
<evidence type="ECO:0000256" key="2">
    <source>
        <dbReference type="ARBA" id="ARBA00022840"/>
    </source>
</evidence>
<dbReference type="NCBIfam" id="TIGR00125">
    <property type="entry name" value="cyt_tran_rel"/>
    <property type="match status" value="1"/>
</dbReference>
<dbReference type="Gene3D" id="3.40.50.620">
    <property type="entry name" value="HUPs"/>
    <property type="match status" value="1"/>
</dbReference>
<keyword evidence="2 3" id="KW-0067">ATP-binding</keyword>
<dbReference type="GO" id="GO:0016829">
    <property type="term" value="F:lyase activity"/>
    <property type="evidence" value="ECO:0007669"/>
    <property type="project" value="UniProtKB-KW"/>
</dbReference>
<dbReference type="GO" id="GO:0005524">
    <property type="term" value="F:ATP binding"/>
    <property type="evidence" value="ECO:0007669"/>
    <property type="project" value="UniProtKB-UniRule"/>
</dbReference>
<dbReference type="SUPFAM" id="SSF52374">
    <property type="entry name" value="Nucleotidylyl transferase"/>
    <property type="match status" value="1"/>
</dbReference>
<sequence length="351" mass="39412">MDKVVDLYLNNPATKKKWQNFLLKMGITDFGLREIAAIDHTLALIDENGQLVGTGSIANNVLKYIAVCNQDAVPGARFNQMVTALQHYLFDQKIFHSFVFTKAKYATSFSHLGFSELAHTEHAAFLESGTPDINDFIAAIPKIEDQFNKQVAAIVMNANPFTLGHRKLVQLASQENDLVYVFVVATDLSLFKTKERMQLVKSGTSDLKNVLVVSGGDYMVSQSTFPAYFLKSSADLITTQTDIDALVFKNFIAPQLAIKRRYLGTEPFSRTTNFYNQSLTNKLSPLVDVRIVNRFQINGKVITATRVRQLIKEDNLTAISNFVPPQTMQFIYRQKEVLQARIKEGININGN</sequence>
<dbReference type="InterPro" id="IPR004821">
    <property type="entry name" value="Cyt_trans-like"/>
</dbReference>
<accession>A0A1I1R6S7</accession>
<dbReference type="RefSeq" id="WP_090092044.1">
    <property type="nucleotide sequence ID" value="NZ_CBCRVU010000001.1"/>
</dbReference>
<reference evidence="6" key="1">
    <citation type="submission" date="2016-10" db="EMBL/GenBank/DDBJ databases">
        <authorList>
            <person name="Varghese N."/>
            <person name="Submissions S."/>
        </authorList>
    </citation>
    <scope>NUCLEOTIDE SEQUENCE [LARGE SCALE GENOMIC DNA]</scope>
    <source>
        <strain evidence="6">R-53102</strain>
    </source>
</reference>
<dbReference type="EMBL" id="FOMN01000001">
    <property type="protein sequence ID" value="SFD30084.1"/>
    <property type="molecule type" value="Genomic_DNA"/>
</dbReference>
<evidence type="ECO:0000313" key="6">
    <source>
        <dbReference type="Proteomes" id="UP000199599"/>
    </source>
</evidence>
<feature type="domain" description="Citrate lyase ligase C-terminal" evidence="4">
    <location>
        <begin position="151"/>
        <end position="331"/>
    </location>
</feature>
<organism evidence="5 6">
    <name type="scientific">Lactobacillus bombicola</name>
    <dbReference type="NCBI Taxonomy" id="1505723"/>
    <lineage>
        <taxon>Bacteria</taxon>
        <taxon>Bacillati</taxon>
        <taxon>Bacillota</taxon>
        <taxon>Bacilli</taxon>
        <taxon>Lactobacillales</taxon>
        <taxon>Lactobacillaceae</taxon>
        <taxon>Lactobacillus</taxon>
    </lineage>
</organism>
<name>A0A1I1R6S7_9LACO</name>
<dbReference type="GO" id="GO:0008771">
    <property type="term" value="F:[citrate (pro-3S)-lyase] ligase activity"/>
    <property type="evidence" value="ECO:0007669"/>
    <property type="project" value="UniProtKB-EC"/>
</dbReference>
<dbReference type="InterPro" id="IPR005216">
    <property type="entry name" value="Citrate_lyase_ligase"/>
</dbReference>
<dbReference type="PIRSF" id="PIRSF005751">
    <property type="entry name" value="Acet_citr_lig"/>
    <property type="match status" value="1"/>
</dbReference>
<dbReference type="InterPro" id="IPR014729">
    <property type="entry name" value="Rossmann-like_a/b/a_fold"/>
</dbReference>
<gene>
    <name evidence="5" type="ORF">SAMN04487792_0199</name>
</gene>
<dbReference type="EC" id="6.2.1.22" evidence="3"/>
<dbReference type="STRING" id="1505723.SAMN04487792_0199"/>
<dbReference type="Proteomes" id="UP000199599">
    <property type="component" value="Unassembled WGS sequence"/>
</dbReference>
<dbReference type="Pfam" id="PF08218">
    <property type="entry name" value="Citrate_ly_lig"/>
    <property type="match status" value="1"/>
</dbReference>
<dbReference type="AlphaFoldDB" id="A0A1I1R6S7"/>
<dbReference type="InterPro" id="IPR013166">
    <property type="entry name" value="Citrate_lyase_ligase_C"/>
</dbReference>
<keyword evidence="1 3" id="KW-0547">Nucleotide-binding</keyword>
<evidence type="ECO:0000259" key="4">
    <source>
        <dbReference type="SMART" id="SM00764"/>
    </source>
</evidence>
<dbReference type="NCBIfam" id="TIGR00124">
    <property type="entry name" value="cit_ly_ligase"/>
    <property type="match status" value="1"/>
</dbReference>
<keyword evidence="5" id="KW-0456">Lyase</keyword>
<evidence type="ECO:0000256" key="3">
    <source>
        <dbReference type="PIRNR" id="PIRNR005751"/>
    </source>
</evidence>
<evidence type="ECO:0000313" key="5">
    <source>
        <dbReference type="EMBL" id="SFD30084.1"/>
    </source>
</evidence>
<protein>
    <recommendedName>
        <fullName evidence="3">[Citrate [pro-3S]-lyase] ligase</fullName>
        <ecNumber evidence="3">6.2.1.22</ecNumber>
    </recommendedName>
</protein>
<comment type="catalytic activity">
    <reaction evidence="3">
        <text>holo-[citrate lyase ACP] + acetate + ATP = acetyl-[citrate lyase ACP] + AMP + diphosphate</text>
        <dbReference type="Rhea" id="RHEA:23788"/>
        <dbReference type="Rhea" id="RHEA-COMP:10158"/>
        <dbReference type="Rhea" id="RHEA-COMP:13710"/>
        <dbReference type="ChEBI" id="CHEBI:30089"/>
        <dbReference type="ChEBI" id="CHEBI:30616"/>
        <dbReference type="ChEBI" id="CHEBI:33019"/>
        <dbReference type="ChEBI" id="CHEBI:82683"/>
        <dbReference type="ChEBI" id="CHEBI:137976"/>
        <dbReference type="ChEBI" id="CHEBI:456215"/>
        <dbReference type="EC" id="6.2.1.22"/>
    </reaction>
</comment>
<proteinExistence type="predicted"/>
<dbReference type="PANTHER" id="PTHR40599:SF1">
    <property type="entry name" value="[CITRATE [PRO-3S]-LYASE] LIGASE"/>
    <property type="match status" value="1"/>
</dbReference>
<keyword evidence="3 5" id="KW-0436">Ligase</keyword>